<comment type="caution">
    <text evidence="1">The sequence shown here is derived from an EMBL/GenBank/DDBJ whole genome shotgun (WGS) entry which is preliminary data.</text>
</comment>
<evidence type="ECO:0000313" key="1">
    <source>
        <dbReference type="EMBL" id="PKK59699.1"/>
    </source>
</evidence>
<dbReference type="Proteomes" id="UP000233469">
    <property type="component" value="Unassembled WGS sequence"/>
</dbReference>
<dbReference type="EMBL" id="LLXL01002919">
    <property type="protein sequence ID" value="PKK59699.1"/>
    <property type="molecule type" value="Genomic_DNA"/>
</dbReference>
<reference evidence="1 2" key="2">
    <citation type="submission" date="2017-10" db="EMBL/GenBank/DDBJ databases">
        <title>Extensive intraspecific genome diversity in a model arbuscular mycorrhizal fungus.</title>
        <authorList>
            <person name="Chen E.C.H."/>
            <person name="Morin E."/>
            <person name="Baudet D."/>
            <person name="Noel J."/>
            <person name="Ndikumana S."/>
            <person name="Charron P."/>
            <person name="St-Onge C."/>
            <person name="Giorgi J."/>
            <person name="Grigoriev I.V."/>
            <person name="Roux C."/>
            <person name="Martin F.M."/>
            <person name="Corradi N."/>
        </authorList>
    </citation>
    <scope>NUCLEOTIDE SEQUENCE [LARGE SCALE GENOMIC DNA]</scope>
    <source>
        <strain evidence="1 2">C2</strain>
    </source>
</reference>
<name>A0A2N1MDR4_9GLOM</name>
<accession>A0A2N1MDR4</accession>
<reference evidence="1 2" key="1">
    <citation type="submission" date="2016-04" db="EMBL/GenBank/DDBJ databases">
        <title>Genome analyses suggest a sexual origin of heterokaryosis in a supposedly ancient asexual fungus.</title>
        <authorList>
            <person name="Ropars J."/>
            <person name="Sedzielewska K."/>
            <person name="Noel J."/>
            <person name="Charron P."/>
            <person name="Farinelli L."/>
            <person name="Marton T."/>
            <person name="Kruger M."/>
            <person name="Pelin A."/>
            <person name="Brachmann A."/>
            <person name="Corradi N."/>
        </authorList>
    </citation>
    <scope>NUCLEOTIDE SEQUENCE [LARGE SCALE GENOMIC DNA]</scope>
    <source>
        <strain evidence="1 2">C2</strain>
    </source>
</reference>
<gene>
    <name evidence="1" type="ORF">RhiirC2_794445</name>
</gene>
<evidence type="ECO:0000313" key="2">
    <source>
        <dbReference type="Proteomes" id="UP000233469"/>
    </source>
</evidence>
<sequence>MLNAMCQQFGITHRLSTPYYLKQMAWWKDLTAPYLTGKVIDDRQQAIENINRSQRRQAQRHDIQIKEHRYQIGYKKDFDICRQAIQRPIDNSIQRLNQHPKTFGNILSSRRNLNVARMDEARLSSDRTTLGERVAKDVKKIARRAYELFTARGV</sequence>
<protein>
    <submittedName>
        <fullName evidence="1">Uncharacterized protein</fullName>
    </submittedName>
</protein>
<dbReference type="AlphaFoldDB" id="A0A2N1MDR4"/>
<organism evidence="1 2">
    <name type="scientific">Rhizophagus irregularis</name>
    <dbReference type="NCBI Taxonomy" id="588596"/>
    <lineage>
        <taxon>Eukaryota</taxon>
        <taxon>Fungi</taxon>
        <taxon>Fungi incertae sedis</taxon>
        <taxon>Mucoromycota</taxon>
        <taxon>Glomeromycotina</taxon>
        <taxon>Glomeromycetes</taxon>
        <taxon>Glomerales</taxon>
        <taxon>Glomeraceae</taxon>
        <taxon>Rhizophagus</taxon>
    </lineage>
</organism>
<dbReference type="VEuPathDB" id="FungiDB:FUN_001820"/>
<proteinExistence type="predicted"/>